<dbReference type="Proteomes" id="UP001596250">
    <property type="component" value="Unassembled WGS sequence"/>
</dbReference>
<evidence type="ECO:0000313" key="1">
    <source>
        <dbReference type="EMBL" id="MFC5987569.1"/>
    </source>
</evidence>
<dbReference type="RefSeq" id="WP_379894972.1">
    <property type="nucleotide sequence ID" value="NZ_CBCSCT010000034.1"/>
</dbReference>
<proteinExistence type="predicted"/>
<protein>
    <submittedName>
        <fullName evidence="1">Uncharacterized protein</fullName>
    </submittedName>
</protein>
<gene>
    <name evidence="1" type="ORF">ACFPXP_14275</name>
</gene>
<sequence length="71" mass="8369">MARNQKLVTDADLDEAMEREARIRVFQDDHMVGTGGTIVRYTEDMVVIQNSVSDVTYYRRDECEFFEMRKS</sequence>
<reference evidence="2" key="1">
    <citation type="journal article" date="2019" name="Int. J. Syst. Evol. Microbiol.">
        <title>The Global Catalogue of Microorganisms (GCM) 10K type strain sequencing project: providing services to taxonomists for standard genome sequencing and annotation.</title>
        <authorList>
            <consortium name="The Broad Institute Genomics Platform"/>
            <consortium name="The Broad Institute Genome Sequencing Center for Infectious Disease"/>
            <person name="Wu L."/>
            <person name="Ma J."/>
        </authorList>
    </citation>
    <scope>NUCLEOTIDE SEQUENCE [LARGE SCALE GENOMIC DNA]</scope>
    <source>
        <strain evidence="2">CCM 8749</strain>
    </source>
</reference>
<evidence type="ECO:0000313" key="2">
    <source>
        <dbReference type="Proteomes" id="UP001596250"/>
    </source>
</evidence>
<name>A0ABW1IS18_9BACL</name>
<organism evidence="1 2">
    <name type="scientific">Marinicrinis lubricantis</name>
    <dbReference type="NCBI Taxonomy" id="2086470"/>
    <lineage>
        <taxon>Bacteria</taxon>
        <taxon>Bacillati</taxon>
        <taxon>Bacillota</taxon>
        <taxon>Bacilli</taxon>
        <taxon>Bacillales</taxon>
        <taxon>Paenibacillaceae</taxon>
    </lineage>
</organism>
<accession>A0ABW1IS18</accession>
<dbReference type="EMBL" id="JBHSQV010000166">
    <property type="protein sequence ID" value="MFC5987569.1"/>
    <property type="molecule type" value="Genomic_DNA"/>
</dbReference>
<keyword evidence="2" id="KW-1185">Reference proteome</keyword>
<comment type="caution">
    <text evidence="1">The sequence shown here is derived from an EMBL/GenBank/DDBJ whole genome shotgun (WGS) entry which is preliminary data.</text>
</comment>